<proteinExistence type="predicted"/>
<dbReference type="EMBL" id="BMAO01012974">
    <property type="protein sequence ID" value="GFQ85249.1"/>
    <property type="molecule type" value="Genomic_DNA"/>
</dbReference>
<evidence type="ECO:0000313" key="1">
    <source>
        <dbReference type="EMBL" id="GFQ85249.1"/>
    </source>
</evidence>
<evidence type="ECO:0000313" key="2">
    <source>
        <dbReference type="Proteomes" id="UP000887116"/>
    </source>
</evidence>
<organism evidence="1 2">
    <name type="scientific">Trichonephila clavata</name>
    <name type="common">Joro spider</name>
    <name type="synonym">Nephila clavata</name>
    <dbReference type="NCBI Taxonomy" id="2740835"/>
    <lineage>
        <taxon>Eukaryota</taxon>
        <taxon>Metazoa</taxon>
        <taxon>Ecdysozoa</taxon>
        <taxon>Arthropoda</taxon>
        <taxon>Chelicerata</taxon>
        <taxon>Arachnida</taxon>
        <taxon>Araneae</taxon>
        <taxon>Araneomorphae</taxon>
        <taxon>Entelegynae</taxon>
        <taxon>Araneoidea</taxon>
        <taxon>Nephilidae</taxon>
        <taxon>Trichonephila</taxon>
    </lineage>
</organism>
<protein>
    <submittedName>
        <fullName evidence="1">Uncharacterized protein</fullName>
    </submittedName>
</protein>
<keyword evidence="2" id="KW-1185">Reference proteome</keyword>
<comment type="caution">
    <text evidence="1">The sequence shown here is derived from an EMBL/GenBank/DDBJ whole genome shotgun (WGS) entry which is preliminary data.</text>
</comment>
<dbReference type="Proteomes" id="UP000887116">
    <property type="component" value="Unassembled WGS sequence"/>
</dbReference>
<dbReference type="AlphaFoldDB" id="A0A8X6KU67"/>
<sequence>MRIHIIDVICIVWFCVLICIPESEGVLGLKLLKLLLQKKVVLLPIPIPFRRRGHAHPPIRGTSLEWHHHSEFIPPPPDYFIPPPPPYPLPDYPFP</sequence>
<gene>
    <name evidence="1" type="ORF">TNCT_570651</name>
</gene>
<accession>A0A8X6KU67</accession>
<reference evidence="1" key="1">
    <citation type="submission" date="2020-07" db="EMBL/GenBank/DDBJ databases">
        <title>Multicomponent nature underlies the extraordinary mechanical properties of spider dragline silk.</title>
        <authorList>
            <person name="Kono N."/>
            <person name="Nakamura H."/>
            <person name="Mori M."/>
            <person name="Yoshida Y."/>
            <person name="Ohtoshi R."/>
            <person name="Malay A.D."/>
            <person name="Moran D.A.P."/>
            <person name="Tomita M."/>
            <person name="Numata K."/>
            <person name="Arakawa K."/>
        </authorList>
    </citation>
    <scope>NUCLEOTIDE SEQUENCE</scope>
</reference>
<name>A0A8X6KU67_TRICU</name>